<dbReference type="PhylomeDB" id="A0A0D2X2H8"/>
<organism evidence="6 7">
    <name type="scientific">Capsaspora owczarzaki (strain ATCC 30864)</name>
    <dbReference type="NCBI Taxonomy" id="595528"/>
    <lineage>
        <taxon>Eukaryota</taxon>
        <taxon>Filasterea</taxon>
        <taxon>Capsaspora</taxon>
    </lineage>
</organism>
<evidence type="ECO:0000313" key="7">
    <source>
        <dbReference type="Proteomes" id="UP000008743"/>
    </source>
</evidence>
<feature type="compositionally biased region" description="Low complexity" evidence="5">
    <location>
        <begin position="260"/>
        <end position="269"/>
    </location>
</feature>
<dbReference type="Gene3D" id="1.50.10.10">
    <property type="match status" value="2"/>
</dbReference>
<evidence type="ECO:0000256" key="4">
    <source>
        <dbReference type="ARBA" id="ARBA00031637"/>
    </source>
</evidence>
<evidence type="ECO:0000256" key="1">
    <source>
        <dbReference type="ARBA" id="ARBA00005615"/>
    </source>
</evidence>
<dbReference type="PANTHER" id="PTHR23403">
    <property type="entry name" value="TREHALASE"/>
    <property type="match status" value="1"/>
</dbReference>
<feature type="compositionally biased region" description="Basic residues" evidence="5">
    <location>
        <begin position="1"/>
        <end position="11"/>
    </location>
</feature>
<feature type="region of interest" description="Disordered" evidence="5">
    <location>
        <begin position="881"/>
        <end position="901"/>
    </location>
</feature>
<dbReference type="Pfam" id="PF01204">
    <property type="entry name" value="Trehalase"/>
    <property type="match status" value="2"/>
</dbReference>
<dbReference type="AlphaFoldDB" id="A0A0D2X2H8"/>
<evidence type="ECO:0000256" key="2">
    <source>
        <dbReference type="ARBA" id="ARBA00012757"/>
    </source>
</evidence>
<evidence type="ECO:0000256" key="3">
    <source>
        <dbReference type="ARBA" id="ARBA00030473"/>
    </source>
</evidence>
<evidence type="ECO:0000256" key="5">
    <source>
        <dbReference type="SAM" id="MobiDB-lite"/>
    </source>
</evidence>
<gene>
    <name evidence="6" type="ORF">CAOG_008712</name>
</gene>
<feature type="compositionally biased region" description="Basic and acidic residues" evidence="5">
    <location>
        <begin position="889"/>
        <end position="901"/>
    </location>
</feature>
<comment type="similarity">
    <text evidence="1">Belongs to the glycosyl hydrolase 37 family.</text>
</comment>
<protein>
    <recommendedName>
        <fullName evidence="2">alpha,alpha-trehalase</fullName>
        <ecNumber evidence="2">3.2.1.28</ecNumber>
    </recommendedName>
    <alternativeName>
        <fullName evidence="3">Alpha,alpha-trehalase</fullName>
    </alternativeName>
    <alternativeName>
        <fullName evidence="4">Alpha,alpha-trehalose glucohydrolase</fullName>
    </alternativeName>
</protein>
<keyword evidence="7" id="KW-1185">Reference proteome</keyword>
<feature type="region of interest" description="Disordered" evidence="5">
    <location>
        <begin position="490"/>
        <end position="522"/>
    </location>
</feature>
<dbReference type="EMBL" id="KE346364">
    <property type="protein sequence ID" value="KJE92584.1"/>
    <property type="molecule type" value="Genomic_DNA"/>
</dbReference>
<dbReference type="EC" id="3.2.1.28" evidence="2"/>
<sequence length="945" mass="102566">MQQHLLRHHQPKRCDSPHPFHPQANVAAATTTFKQERSSGDQVESSDTVHWYSSSTLVNRVQRAGVFTNSSTFVNCSLKDTPAAVMRASAGLGDCPTREQLAEFVAQHFERPGVEVRQCLPSDTPAFVRIPTANNGSPSMWAEGAGPGGSPTSGGRRSSFSALTFGTMKRSGRRSSVPVNNYRSTAARSSSHDQSSSAHEAARPEAAPTEAAHTEAARPDHALHPGGLLPGPAVTRAPTTYGRALSHHDSGAESAPLTHPPSGSSNAPSAPSPPPPSPTTKHSSPPSNPSTLHSQRGLAPLAPISTMMAQARSSSKSHPIARPVASPAHVSSSSPAPSSNAIPYHVLSSSCSWLRHLVDTLCRHAVEGIHPEESDYGRSSLIPAPNCWVTPLPLAADPATNLTYWDTHLMVTGLIAAGMHTTARGMVENLAGSVEQFGHVPFLNRMYALHRSHPPLLADMVMRVASSWPGISPALFASLTHCPSIGRSTCASAMSRQPSSPAPIPGSPSVKTHQPTTSSPTPAALADSDCCNWLGHIYAVLLKEHHFWTVNRAFNGTVNRQVPAPAVPQTSMVHRDAPAPPFLSTYGAELDTPRPEWHTEDVDLAERLEPHPAKRVRLYRQLGAMSESGWTLPSTEPSGERNAASMQWNPFATRASHYRWLPEDNPDDLSRINVTDMIPVDLNALLYGMEVDMALICRTLRGSRAGQTDAMFYEQQLNRMSRAANERRSSLHQVLFNHETNNSWHDWSTQEFRLAHTDKLLASSLTPLWCGAYDQRPDIVAQAVDRLAHLIDAGGPGMIETAGGLPEALDAKTGQVLDTNPSDSLLRPHVQLLIIEGLNRAAAHSPRAAQLSERITKGWMNRFWRLWRRLEMEREAVEQECDTSTSYHSDQRDSGQIDPLPDHVGKMSKSLLAAARSVNASHASLALHLICNFDSQMSLVPFFEE</sequence>
<accession>A0A0D2X2H8</accession>
<evidence type="ECO:0000313" key="6">
    <source>
        <dbReference type="EMBL" id="KJE92584.1"/>
    </source>
</evidence>
<feature type="compositionally biased region" description="Basic and acidic residues" evidence="5">
    <location>
        <begin position="212"/>
        <end position="223"/>
    </location>
</feature>
<dbReference type="InterPro" id="IPR012341">
    <property type="entry name" value="6hp_glycosidase-like_sf"/>
</dbReference>
<dbReference type="RefSeq" id="XP_011270332.1">
    <property type="nucleotide sequence ID" value="XM_011272030.1"/>
</dbReference>
<dbReference type="InterPro" id="IPR008928">
    <property type="entry name" value="6-hairpin_glycosidase_sf"/>
</dbReference>
<feature type="compositionally biased region" description="Low complexity" evidence="5">
    <location>
        <begin position="184"/>
        <end position="211"/>
    </location>
</feature>
<reference evidence="7" key="1">
    <citation type="submission" date="2011-02" db="EMBL/GenBank/DDBJ databases">
        <title>The Genome Sequence of Capsaspora owczarzaki ATCC 30864.</title>
        <authorList>
            <person name="Russ C."/>
            <person name="Cuomo C."/>
            <person name="Burger G."/>
            <person name="Gray M.W."/>
            <person name="Holland P.W.H."/>
            <person name="King N."/>
            <person name="Lang F.B.F."/>
            <person name="Roger A.J."/>
            <person name="Ruiz-Trillo I."/>
            <person name="Young S.K."/>
            <person name="Zeng Q."/>
            <person name="Gargeya S."/>
            <person name="Alvarado L."/>
            <person name="Berlin A."/>
            <person name="Chapman S.B."/>
            <person name="Chen Z."/>
            <person name="Freedman E."/>
            <person name="Gellesch M."/>
            <person name="Goldberg J."/>
            <person name="Griggs A."/>
            <person name="Gujja S."/>
            <person name="Heilman E."/>
            <person name="Heiman D."/>
            <person name="Howarth C."/>
            <person name="Mehta T."/>
            <person name="Neiman D."/>
            <person name="Pearson M."/>
            <person name="Roberts A."/>
            <person name="Saif S."/>
            <person name="Shea T."/>
            <person name="Shenoy N."/>
            <person name="Sisk P."/>
            <person name="Stolte C."/>
            <person name="Sykes S."/>
            <person name="White J."/>
            <person name="Yandava C."/>
            <person name="Haas B."/>
            <person name="Nusbaum C."/>
            <person name="Birren B."/>
        </authorList>
    </citation>
    <scope>NUCLEOTIDE SEQUENCE</scope>
    <source>
        <strain evidence="7">ATCC 30864</strain>
    </source>
</reference>
<dbReference type="GO" id="GO:0005993">
    <property type="term" value="P:trehalose catabolic process"/>
    <property type="evidence" value="ECO:0007669"/>
    <property type="project" value="TreeGrafter"/>
</dbReference>
<name>A0A0D2X2H8_CAPO3</name>
<feature type="compositionally biased region" description="Polar residues" evidence="5">
    <location>
        <begin position="510"/>
        <end position="521"/>
    </location>
</feature>
<dbReference type="PANTHER" id="PTHR23403:SF1">
    <property type="entry name" value="TREHALASE"/>
    <property type="match status" value="1"/>
</dbReference>
<dbReference type="Proteomes" id="UP000008743">
    <property type="component" value="Unassembled WGS sequence"/>
</dbReference>
<proteinExistence type="inferred from homology"/>
<feature type="compositionally biased region" description="Polar residues" evidence="5">
    <location>
        <begin position="308"/>
        <end position="317"/>
    </location>
</feature>
<feature type="region of interest" description="Disordered" evidence="5">
    <location>
        <begin position="308"/>
        <end position="339"/>
    </location>
</feature>
<dbReference type="OrthoDB" id="3542292at2759"/>
<feature type="compositionally biased region" description="Low complexity" evidence="5">
    <location>
        <begin position="321"/>
        <end position="339"/>
    </location>
</feature>
<feature type="region of interest" description="Disordered" evidence="5">
    <location>
        <begin position="130"/>
        <end position="296"/>
    </location>
</feature>
<dbReference type="GO" id="GO:0004555">
    <property type="term" value="F:alpha,alpha-trehalase activity"/>
    <property type="evidence" value="ECO:0007669"/>
    <property type="project" value="UniProtKB-EC"/>
</dbReference>
<dbReference type="SUPFAM" id="SSF48208">
    <property type="entry name" value="Six-hairpin glycosidases"/>
    <property type="match status" value="1"/>
</dbReference>
<dbReference type="InterPro" id="IPR001661">
    <property type="entry name" value="Glyco_hydro_37"/>
</dbReference>
<dbReference type="eggNOG" id="KOG0602">
    <property type="taxonomic scope" value="Eukaryota"/>
</dbReference>
<dbReference type="STRING" id="595528.A0A0D2X2H8"/>
<dbReference type="InParanoid" id="A0A0D2X2H8"/>
<feature type="region of interest" description="Disordered" evidence="5">
    <location>
        <begin position="1"/>
        <end position="22"/>
    </location>
</feature>